<sequence>MSEGAPRLPCAIDARWRTRPDALLGIGIQSHVYLEAKPRGRKGGEGLGVRGEGVKGEGCALGLR</sequence>
<organism evidence="1 2">
    <name type="scientific">Portunus trituberculatus</name>
    <name type="common">Swimming crab</name>
    <name type="synonym">Neptunus trituberculatus</name>
    <dbReference type="NCBI Taxonomy" id="210409"/>
    <lineage>
        <taxon>Eukaryota</taxon>
        <taxon>Metazoa</taxon>
        <taxon>Ecdysozoa</taxon>
        <taxon>Arthropoda</taxon>
        <taxon>Crustacea</taxon>
        <taxon>Multicrustacea</taxon>
        <taxon>Malacostraca</taxon>
        <taxon>Eumalacostraca</taxon>
        <taxon>Eucarida</taxon>
        <taxon>Decapoda</taxon>
        <taxon>Pleocyemata</taxon>
        <taxon>Brachyura</taxon>
        <taxon>Eubrachyura</taxon>
        <taxon>Portunoidea</taxon>
        <taxon>Portunidae</taxon>
        <taxon>Portuninae</taxon>
        <taxon>Portunus</taxon>
    </lineage>
</organism>
<comment type="caution">
    <text evidence="1">The sequence shown here is derived from an EMBL/GenBank/DDBJ whole genome shotgun (WGS) entry which is preliminary data.</text>
</comment>
<gene>
    <name evidence="1" type="ORF">E2C01_073413</name>
</gene>
<dbReference type="EMBL" id="VSRR010049695">
    <property type="protein sequence ID" value="MPC78907.1"/>
    <property type="molecule type" value="Genomic_DNA"/>
</dbReference>
<evidence type="ECO:0000313" key="2">
    <source>
        <dbReference type="Proteomes" id="UP000324222"/>
    </source>
</evidence>
<name>A0A5B7IBM3_PORTR</name>
<evidence type="ECO:0000313" key="1">
    <source>
        <dbReference type="EMBL" id="MPC78907.1"/>
    </source>
</evidence>
<dbReference type="Proteomes" id="UP000324222">
    <property type="component" value="Unassembled WGS sequence"/>
</dbReference>
<accession>A0A5B7IBM3</accession>
<proteinExistence type="predicted"/>
<reference evidence="1 2" key="1">
    <citation type="submission" date="2019-05" db="EMBL/GenBank/DDBJ databases">
        <title>Another draft genome of Portunus trituberculatus and its Hox gene families provides insights of decapod evolution.</title>
        <authorList>
            <person name="Jeong J.-H."/>
            <person name="Song I."/>
            <person name="Kim S."/>
            <person name="Choi T."/>
            <person name="Kim D."/>
            <person name="Ryu S."/>
            <person name="Kim W."/>
        </authorList>
    </citation>
    <scope>NUCLEOTIDE SEQUENCE [LARGE SCALE GENOMIC DNA]</scope>
    <source>
        <tissue evidence="1">Muscle</tissue>
    </source>
</reference>
<dbReference type="AlphaFoldDB" id="A0A5B7IBM3"/>
<protein>
    <submittedName>
        <fullName evidence="1">Uncharacterized protein</fullName>
    </submittedName>
</protein>
<keyword evidence="2" id="KW-1185">Reference proteome</keyword>